<dbReference type="PANTHER" id="PTHR33420:SF3">
    <property type="entry name" value="FIMBRIAL SUBUNIT ELFA"/>
    <property type="match status" value="1"/>
</dbReference>
<accession>A0A544C0A4</accession>
<reference evidence="6 7" key="1">
    <citation type="submission" date="2019-07" db="EMBL/GenBank/DDBJ databases">
        <title>Phenotypic and genotypic antimicrobial resistance traits of Vibrio cholerae non-O1/non-O139 isolated from a large Austrian lake frequently associated with cases of infection.</title>
        <authorList>
            <person name="Lepuschitz S."/>
            <person name="Baron S."/>
            <person name="Larvor E."/>
            <person name="Granier S."/>
            <person name="Pretzer C."/>
            <person name="Mach R.L."/>
            <person name="Farnleitner A.H."/>
            <person name="Ruppitsch W."/>
            <person name="Pleininger S."/>
            <person name="Indra A."/>
            <person name="Kirschner A.K.T."/>
        </authorList>
    </citation>
    <scope>NUCLEOTIDE SEQUENCE [LARGE SCALE GENOMIC DNA]</scope>
    <source>
        <strain evidence="6 7">A12JL36W90</strain>
    </source>
</reference>
<dbReference type="Pfam" id="PF00419">
    <property type="entry name" value="Fimbrial"/>
    <property type="match status" value="1"/>
</dbReference>
<comment type="caution">
    <text evidence="6">The sequence shown here is derived from an EMBL/GenBank/DDBJ whole genome shotgun (WGS) entry which is preliminary data.</text>
</comment>
<dbReference type="SUPFAM" id="SSF49401">
    <property type="entry name" value="Bacterial adhesins"/>
    <property type="match status" value="1"/>
</dbReference>
<name>A0A544C0A4_VIBCL</name>
<evidence type="ECO:0000256" key="3">
    <source>
        <dbReference type="ARBA" id="ARBA00022729"/>
    </source>
</evidence>
<dbReference type="InterPro" id="IPR050263">
    <property type="entry name" value="Bact_Fimbrial_Adh_Pro"/>
</dbReference>
<evidence type="ECO:0000259" key="5">
    <source>
        <dbReference type="Pfam" id="PF00419"/>
    </source>
</evidence>
<evidence type="ECO:0000313" key="6">
    <source>
        <dbReference type="EMBL" id="TQP12012.1"/>
    </source>
</evidence>
<dbReference type="Proteomes" id="UP000319979">
    <property type="component" value="Unassembled WGS sequence"/>
</dbReference>
<comment type="similarity">
    <text evidence="2">Belongs to the fimbrial protein family.</text>
</comment>
<gene>
    <name evidence="6" type="ORF">FLM02_13810</name>
</gene>
<dbReference type="GO" id="GO:0043709">
    <property type="term" value="P:cell adhesion involved in single-species biofilm formation"/>
    <property type="evidence" value="ECO:0007669"/>
    <property type="project" value="TreeGrafter"/>
</dbReference>
<comment type="subcellular location">
    <subcellularLocation>
        <location evidence="1">Fimbrium</location>
    </subcellularLocation>
</comment>
<evidence type="ECO:0000256" key="2">
    <source>
        <dbReference type="ARBA" id="ARBA00006671"/>
    </source>
</evidence>
<dbReference type="InterPro" id="IPR008966">
    <property type="entry name" value="Adhesion_dom_sf"/>
</dbReference>
<dbReference type="PANTHER" id="PTHR33420">
    <property type="entry name" value="FIMBRIAL SUBUNIT ELFA-RELATED"/>
    <property type="match status" value="1"/>
</dbReference>
<feature type="domain" description="Fimbrial-type adhesion" evidence="5">
    <location>
        <begin position="57"/>
        <end position="215"/>
    </location>
</feature>
<dbReference type="InterPro" id="IPR000259">
    <property type="entry name" value="Adhesion_dom_fimbrial"/>
</dbReference>
<sequence>MNIVAKRIEKNSEFWRVALSTMAKRRMSSIIWCAVTSFTVLSVNVFAVEDTTTTHVKFSGQFVLPTCDAAVYDANNTIVPSGTVLLPSLNSLEATTATSSSIGEKIIFKIGPVNPQACIDVPLTQFKVDVSASGYSSGNILHNVSSSGPDNIGVEVLQEDGSSILNFGDQVSQSINPNDVNTTLVPFSAQLYNKTGGAPNTNGYILAVATFTTAYY</sequence>
<keyword evidence="3" id="KW-0732">Signal</keyword>
<evidence type="ECO:0000256" key="1">
    <source>
        <dbReference type="ARBA" id="ARBA00004561"/>
    </source>
</evidence>
<dbReference type="GO" id="GO:0009289">
    <property type="term" value="C:pilus"/>
    <property type="evidence" value="ECO:0007669"/>
    <property type="project" value="UniProtKB-SubCell"/>
</dbReference>
<dbReference type="InterPro" id="IPR036937">
    <property type="entry name" value="Adhesion_dom_fimbrial_sf"/>
</dbReference>
<evidence type="ECO:0000256" key="4">
    <source>
        <dbReference type="ARBA" id="ARBA00023263"/>
    </source>
</evidence>
<organism evidence="6 7">
    <name type="scientific">Vibrio cholerae</name>
    <dbReference type="NCBI Taxonomy" id="666"/>
    <lineage>
        <taxon>Bacteria</taxon>
        <taxon>Pseudomonadati</taxon>
        <taxon>Pseudomonadota</taxon>
        <taxon>Gammaproteobacteria</taxon>
        <taxon>Vibrionales</taxon>
        <taxon>Vibrionaceae</taxon>
        <taxon>Vibrio</taxon>
    </lineage>
</organism>
<protein>
    <submittedName>
        <fullName evidence="6">Type 1 fimbrial protein</fullName>
    </submittedName>
</protein>
<dbReference type="Gene3D" id="2.60.40.1090">
    <property type="entry name" value="Fimbrial-type adhesion domain"/>
    <property type="match status" value="1"/>
</dbReference>
<dbReference type="AlphaFoldDB" id="A0A544C0A4"/>
<dbReference type="RefSeq" id="WP_142547191.1">
    <property type="nucleotide sequence ID" value="NZ_JAJPEJ010000036.1"/>
</dbReference>
<proteinExistence type="inferred from homology"/>
<keyword evidence="4" id="KW-0281">Fimbrium</keyword>
<dbReference type="EMBL" id="VIOS01000052">
    <property type="protein sequence ID" value="TQP12012.1"/>
    <property type="molecule type" value="Genomic_DNA"/>
</dbReference>
<evidence type="ECO:0000313" key="7">
    <source>
        <dbReference type="Proteomes" id="UP000319979"/>
    </source>
</evidence>